<proteinExistence type="predicted"/>
<sequence length="81" mass="9362">MKKYLIFFFFVSMLTKSMIEKVKGLLASQSAEDREMGNKFLKEFEASDAQMQAIRKALSRPGQEYEIINGEICQPKQLGFF</sequence>
<name>A0A9E2W5Z8_9BACT</name>
<evidence type="ECO:0000313" key="2">
    <source>
        <dbReference type="Proteomes" id="UP000812270"/>
    </source>
</evidence>
<protein>
    <submittedName>
        <fullName evidence="1">Uncharacterized protein</fullName>
    </submittedName>
</protein>
<dbReference type="Proteomes" id="UP000812270">
    <property type="component" value="Unassembled WGS sequence"/>
</dbReference>
<comment type="caution">
    <text evidence="1">The sequence shown here is derived from an EMBL/GenBank/DDBJ whole genome shotgun (WGS) entry which is preliminary data.</text>
</comment>
<dbReference type="RefSeq" id="WP_217793215.1">
    <property type="nucleotide sequence ID" value="NZ_JAHSPG010000015.1"/>
</dbReference>
<gene>
    <name evidence="1" type="ORF">KTO63_18795</name>
</gene>
<organism evidence="1 2">
    <name type="scientific">Pinibacter aurantiacus</name>
    <dbReference type="NCBI Taxonomy" id="2851599"/>
    <lineage>
        <taxon>Bacteria</taxon>
        <taxon>Pseudomonadati</taxon>
        <taxon>Bacteroidota</taxon>
        <taxon>Chitinophagia</taxon>
        <taxon>Chitinophagales</taxon>
        <taxon>Chitinophagaceae</taxon>
        <taxon>Pinibacter</taxon>
    </lineage>
</organism>
<accession>A0A9E2W5Z8</accession>
<dbReference type="EMBL" id="JAHSPG010000015">
    <property type="protein sequence ID" value="MBV4359223.1"/>
    <property type="molecule type" value="Genomic_DNA"/>
</dbReference>
<dbReference type="AlphaFoldDB" id="A0A9E2W5Z8"/>
<evidence type="ECO:0000313" key="1">
    <source>
        <dbReference type="EMBL" id="MBV4359223.1"/>
    </source>
</evidence>
<reference evidence="1" key="1">
    <citation type="submission" date="2021-06" db="EMBL/GenBank/DDBJ databases">
        <authorList>
            <person name="Huq M.A."/>
        </authorList>
    </citation>
    <scope>NUCLEOTIDE SEQUENCE</scope>
    <source>
        <strain evidence="1">MAH-26</strain>
    </source>
</reference>
<keyword evidence="2" id="KW-1185">Reference proteome</keyword>